<dbReference type="EMBL" id="VLTO01000083">
    <property type="protein sequence ID" value="KAA0167063.1"/>
    <property type="molecule type" value="Genomic_DNA"/>
</dbReference>
<evidence type="ECO:0000256" key="2">
    <source>
        <dbReference type="ARBA" id="ARBA00007459"/>
    </source>
</evidence>
<dbReference type="Proteomes" id="UP000322899">
    <property type="component" value="Unassembled WGS sequence"/>
</dbReference>
<dbReference type="GO" id="GO:0006397">
    <property type="term" value="P:mRNA processing"/>
    <property type="evidence" value="ECO:0007669"/>
    <property type="project" value="UniProtKB-KW"/>
</dbReference>
<name>A0A5A8DNR9_CAFRO</name>
<evidence type="ECO:0000313" key="7">
    <source>
        <dbReference type="Proteomes" id="UP000322899"/>
    </source>
</evidence>
<comment type="similarity">
    <text evidence="2">Belongs to the FIP1 family.</text>
</comment>
<dbReference type="GO" id="GO:0005634">
    <property type="term" value="C:nucleus"/>
    <property type="evidence" value="ECO:0007669"/>
    <property type="project" value="UniProtKB-SubCell"/>
</dbReference>
<proteinExistence type="inferred from homology"/>
<accession>A0A5A8DNR9</accession>
<evidence type="ECO:0000256" key="3">
    <source>
        <dbReference type="ARBA" id="ARBA00022664"/>
    </source>
</evidence>
<gene>
    <name evidence="6" type="ORF">FNF27_07391</name>
</gene>
<keyword evidence="4" id="KW-0539">Nucleus</keyword>
<evidence type="ECO:0000259" key="5">
    <source>
        <dbReference type="Pfam" id="PF05182"/>
    </source>
</evidence>
<evidence type="ECO:0000256" key="1">
    <source>
        <dbReference type="ARBA" id="ARBA00004123"/>
    </source>
</evidence>
<protein>
    <recommendedName>
        <fullName evidence="5">Pre-mRNA polyadenylation factor Fip1 domain-containing protein</fullName>
    </recommendedName>
</protein>
<organism evidence="6 7">
    <name type="scientific">Cafeteria roenbergensis</name>
    <name type="common">Marine flagellate</name>
    <dbReference type="NCBI Taxonomy" id="33653"/>
    <lineage>
        <taxon>Eukaryota</taxon>
        <taxon>Sar</taxon>
        <taxon>Stramenopiles</taxon>
        <taxon>Bigyra</taxon>
        <taxon>Opalozoa</taxon>
        <taxon>Bicosoecida</taxon>
        <taxon>Cafeteriaceae</taxon>
        <taxon>Cafeteria</taxon>
    </lineage>
</organism>
<evidence type="ECO:0000313" key="6">
    <source>
        <dbReference type="EMBL" id="KAA0167063.1"/>
    </source>
</evidence>
<comment type="caution">
    <text evidence="6">The sequence shown here is derived from an EMBL/GenBank/DDBJ whole genome shotgun (WGS) entry which is preliminary data.</text>
</comment>
<feature type="domain" description="Pre-mRNA polyadenylation factor Fip1" evidence="5">
    <location>
        <begin position="99"/>
        <end position="141"/>
    </location>
</feature>
<sequence>MARGVRNRELGFTAKARLPEREATQARIDIARTNLANVPRGTEQHQVDDSQADISAACTEPRNPWGPYMRSDGAWVTRSGILLEPGTILPLPSKRTHFDIPLHEYSSHPWRAPDADRLSFFNFGLDEPGWEAYAASQRRVRREMEEAMAAASAHGQRSA</sequence>
<comment type="subcellular location">
    <subcellularLocation>
        <location evidence="1">Nucleus</location>
    </subcellularLocation>
</comment>
<reference evidence="6 7" key="1">
    <citation type="submission" date="2019-07" db="EMBL/GenBank/DDBJ databases">
        <title>Genomes of Cafeteria roenbergensis.</title>
        <authorList>
            <person name="Fischer M.G."/>
            <person name="Hackl T."/>
            <person name="Roman M."/>
        </authorList>
    </citation>
    <scope>NUCLEOTIDE SEQUENCE [LARGE SCALE GENOMIC DNA]</scope>
    <source>
        <strain evidence="6 7">E4-10P</strain>
    </source>
</reference>
<evidence type="ECO:0000256" key="4">
    <source>
        <dbReference type="ARBA" id="ARBA00023242"/>
    </source>
</evidence>
<dbReference type="InterPro" id="IPR007854">
    <property type="entry name" value="Fip1_dom"/>
</dbReference>
<keyword evidence="3" id="KW-0507">mRNA processing</keyword>
<dbReference type="AlphaFoldDB" id="A0A5A8DNR9"/>
<dbReference type="Pfam" id="PF05182">
    <property type="entry name" value="Fip1"/>
    <property type="match status" value="1"/>
</dbReference>